<accession>G4TEI2</accession>
<dbReference type="InParanoid" id="G4TEI2"/>
<dbReference type="HOGENOM" id="CLU_1835905_0_0_1"/>
<reference evidence="1 2" key="1">
    <citation type="journal article" date="2011" name="PLoS Pathog.">
        <title>Endophytic Life Strategies Decoded by Genome and Transcriptome Analyses of the Mutualistic Root Symbiont Piriformospora indica.</title>
        <authorList>
            <person name="Zuccaro A."/>
            <person name="Lahrmann U."/>
            <person name="Guldener U."/>
            <person name="Langen G."/>
            <person name="Pfiffi S."/>
            <person name="Biedenkopf D."/>
            <person name="Wong P."/>
            <person name="Samans B."/>
            <person name="Grimm C."/>
            <person name="Basiewicz M."/>
            <person name="Murat C."/>
            <person name="Martin F."/>
            <person name="Kogel K.H."/>
        </authorList>
    </citation>
    <scope>NUCLEOTIDE SEQUENCE [LARGE SCALE GENOMIC DNA]</scope>
    <source>
        <strain evidence="1 2">DSM 11827</strain>
    </source>
</reference>
<proteinExistence type="predicted"/>
<dbReference type="AlphaFoldDB" id="G4TEI2"/>
<dbReference type="Proteomes" id="UP000007148">
    <property type="component" value="Unassembled WGS sequence"/>
</dbReference>
<keyword evidence="2" id="KW-1185">Reference proteome</keyword>
<protein>
    <submittedName>
        <fullName evidence="1">Uncharacterized protein</fullName>
    </submittedName>
</protein>
<organism evidence="1 2">
    <name type="scientific">Serendipita indica (strain DSM 11827)</name>
    <name type="common">Root endophyte fungus</name>
    <name type="synonym">Piriformospora indica</name>
    <dbReference type="NCBI Taxonomy" id="1109443"/>
    <lineage>
        <taxon>Eukaryota</taxon>
        <taxon>Fungi</taxon>
        <taxon>Dikarya</taxon>
        <taxon>Basidiomycota</taxon>
        <taxon>Agaricomycotina</taxon>
        <taxon>Agaricomycetes</taxon>
        <taxon>Sebacinales</taxon>
        <taxon>Serendipitaceae</taxon>
        <taxon>Serendipita</taxon>
    </lineage>
</organism>
<name>G4TEI2_SERID</name>
<evidence type="ECO:0000313" key="2">
    <source>
        <dbReference type="Proteomes" id="UP000007148"/>
    </source>
</evidence>
<gene>
    <name evidence="1" type="ORF">PIIN_03666</name>
</gene>
<evidence type="ECO:0000313" key="1">
    <source>
        <dbReference type="EMBL" id="CCA69725.1"/>
    </source>
</evidence>
<comment type="caution">
    <text evidence="1">The sequence shown here is derived from an EMBL/GenBank/DDBJ whole genome shotgun (WGS) entry which is preliminary data.</text>
</comment>
<dbReference type="EMBL" id="CAFZ01000062">
    <property type="protein sequence ID" value="CCA69725.1"/>
    <property type="molecule type" value="Genomic_DNA"/>
</dbReference>
<sequence length="140" mass="15427">MIIAKFAVASQGMSSIRIRRELGALLGAFDHGPAPAHTQLRYLPEFNYHHTRLEANVNMVILLFDFNEDLTACYSTAYQSACGRYQLAHLNGGISCLSQRRSPSNVEVGDCNELVEALIRRLHPRPQTSRPSASTSADGP</sequence>